<dbReference type="Gene3D" id="3.30.70.270">
    <property type="match status" value="1"/>
</dbReference>
<proteinExistence type="predicted"/>
<dbReference type="Gene3D" id="2.130.10.10">
    <property type="entry name" value="YVTN repeat-like/Quinoprotein amine dehydrogenase"/>
    <property type="match status" value="1"/>
</dbReference>
<accession>A0ABU0W9U1</accession>
<comment type="caution">
    <text evidence="6">The sequence shown here is derived from an EMBL/GenBank/DDBJ whole genome shotgun (WGS) entry which is preliminary data.</text>
</comment>
<dbReference type="Gene3D" id="2.60.40.10">
    <property type="entry name" value="Immunoglobulins"/>
    <property type="match status" value="1"/>
</dbReference>
<dbReference type="PANTHER" id="PTHR45138">
    <property type="entry name" value="REGULATORY COMPONENTS OF SENSORY TRANSDUCTION SYSTEM"/>
    <property type="match status" value="1"/>
</dbReference>
<gene>
    <name evidence="6" type="ORF">RBH19_13105</name>
</gene>
<dbReference type="InterPro" id="IPR013783">
    <property type="entry name" value="Ig-like_fold"/>
</dbReference>
<evidence type="ECO:0000313" key="7">
    <source>
        <dbReference type="Proteomes" id="UP001239019"/>
    </source>
</evidence>
<dbReference type="GO" id="GO:0052621">
    <property type="term" value="F:diguanylate cyclase activity"/>
    <property type="evidence" value="ECO:0007669"/>
    <property type="project" value="UniProtKB-EC"/>
</dbReference>
<dbReference type="PANTHER" id="PTHR45138:SF9">
    <property type="entry name" value="DIGUANYLATE CYCLASE DGCM-RELATED"/>
    <property type="match status" value="1"/>
</dbReference>
<dbReference type="RefSeq" id="WP_306729306.1">
    <property type="nucleotide sequence ID" value="NZ_JAVDDT010000011.1"/>
</dbReference>
<dbReference type="CDD" id="cd01949">
    <property type="entry name" value="GGDEF"/>
    <property type="match status" value="1"/>
</dbReference>
<dbReference type="Pfam" id="PF00990">
    <property type="entry name" value="GGDEF"/>
    <property type="match status" value="1"/>
</dbReference>
<name>A0ABU0W9U1_9GAMM</name>
<evidence type="ECO:0000256" key="4">
    <source>
        <dbReference type="SAM" id="SignalP"/>
    </source>
</evidence>
<sequence>MSIRFRAIPLLLTALLLLSGAVMADHPLHPIQGQPPVARFAIDLDVFAQNLAIAQGPDGLVYVGNADGLLTFDGAHWRHHPLPDGSRVLTLLHDGERLYVGGTERFGYVEHDQAGVPHFRDLTALFRPLMGEEGFGEIWDILPTRDGVYFRGLRHLFHYAHDDGATRLWHHPGRFGALATDADGLLLLQFREVGLKTLVDGRFELVAGGEQLSDFVFHLLPGADETLVAAAMDGRWLAYRDGGVETWTAPAGLPDANHFTAFAVLPDGSWALGGRSGDLYLLDPETSAYSRIGLGTDALQAITPSRVGGGLLVQTDLETLHVDWPPTWTLSDDDSGLMGHVTRFARWQDRKLILSTSGAFLLDQTDSKPSGLSLQRSNWTQFEAWDWLALAPDRALLAETYHLMEITPDGATAISDSSLYPRSMKRSRFDDRLIYVGTALGLAIARQSGDHWEWLRLPEKPAARILGIAEIAHGELLLASHHHGIIHVTLNTELDGIDQWRAVDAASGIDDGSGENGLCHLLRHRDGRITASTSGGLWQWDGDYFQAVSQPGLDAHRADHSPFHLREGPRGELWAFSHNRLLRHARDDEWERFEVAEALSRGAITELGFDRDGHVLVGSIGRLLFHHSGIRADHGEVPQVSLRRAILQHADGRREALALDPDRVHQLPRDHYALILELAVPDYATNSGVRFRSRLAGVEPEISDWYSSNLITYSFLSPGDYRFELWGQDGRGRTSEAAPFRFEILPPWYQTSWAYSLWGLLMVLSGVSLTVGVIRWRTYRISAEHRRLAEIVEGRTRQLSLANRRLKDMANIDGLTAIANRRRLDEYMTEALNHCRQEGVPLAILLLDVDHFKAYNDQGGHVAGDVALRQIALMLEEAPRRPEDLAARYGGEEFLLLMPGASETAAREVAEGIRRRVEASDLELTVSIGVSSRVPSRDDNCQRLIDSADQPLYRAKAEGRNRVVLAG</sequence>
<dbReference type="InterPro" id="IPR050469">
    <property type="entry name" value="Diguanylate_Cyclase"/>
</dbReference>
<dbReference type="SUPFAM" id="SSF55073">
    <property type="entry name" value="Nucleotide cyclase"/>
    <property type="match status" value="1"/>
</dbReference>
<dbReference type="EMBL" id="JAVDDT010000011">
    <property type="protein sequence ID" value="MDQ2070809.1"/>
    <property type="molecule type" value="Genomic_DNA"/>
</dbReference>
<dbReference type="SUPFAM" id="SSF75011">
    <property type="entry name" value="3-carboxy-cis,cis-mucoante lactonizing enzyme"/>
    <property type="match status" value="1"/>
</dbReference>
<reference evidence="6 7" key="1">
    <citation type="submission" date="2023-08" db="EMBL/GenBank/DDBJ databases">
        <title>Whole-genome sequencing of halo(alkali)philic microorganisms from hypersaline lakes.</title>
        <authorList>
            <person name="Sorokin D.Y."/>
            <person name="Abbas B."/>
            <person name="Merkel A.Y."/>
        </authorList>
    </citation>
    <scope>NUCLEOTIDE SEQUENCE [LARGE SCALE GENOMIC DNA]</scope>
    <source>
        <strain evidence="6 7">AB-CW4</strain>
    </source>
</reference>
<feature type="domain" description="GGDEF" evidence="5">
    <location>
        <begin position="840"/>
        <end position="967"/>
    </location>
</feature>
<feature type="signal peptide" evidence="4">
    <location>
        <begin position="1"/>
        <end position="24"/>
    </location>
</feature>
<dbReference type="SUPFAM" id="SSF63829">
    <property type="entry name" value="Calcium-dependent phosphotriesterase"/>
    <property type="match status" value="1"/>
</dbReference>
<dbReference type="PROSITE" id="PS50887">
    <property type="entry name" value="GGDEF"/>
    <property type="match status" value="1"/>
</dbReference>
<dbReference type="InterPro" id="IPR029787">
    <property type="entry name" value="Nucleotide_cyclase"/>
</dbReference>
<evidence type="ECO:0000259" key="5">
    <source>
        <dbReference type="PROSITE" id="PS50887"/>
    </source>
</evidence>
<dbReference type="InterPro" id="IPR015943">
    <property type="entry name" value="WD40/YVTN_repeat-like_dom_sf"/>
</dbReference>
<dbReference type="InterPro" id="IPR000160">
    <property type="entry name" value="GGDEF_dom"/>
</dbReference>
<organism evidence="6 7">
    <name type="scientific">Natronospira bacteriovora</name>
    <dbReference type="NCBI Taxonomy" id="3069753"/>
    <lineage>
        <taxon>Bacteria</taxon>
        <taxon>Pseudomonadati</taxon>
        <taxon>Pseudomonadota</taxon>
        <taxon>Gammaproteobacteria</taxon>
        <taxon>Natronospirales</taxon>
        <taxon>Natronospiraceae</taxon>
        <taxon>Natronospira</taxon>
    </lineage>
</organism>
<comment type="catalytic activity">
    <reaction evidence="2">
        <text>2 GTP = 3',3'-c-di-GMP + 2 diphosphate</text>
        <dbReference type="Rhea" id="RHEA:24898"/>
        <dbReference type="ChEBI" id="CHEBI:33019"/>
        <dbReference type="ChEBI" id="CHEBI:37565"/>
        <dbReference type="ChEBI" id="CHEBI:58805"/>
        <dbReference type="EC" id="2.7.7.65"/>
    </reaction>
</comment>
<feature type="transmembrane region" description="Helical" evidence="3">
    <location>
        <begin position="753"/>
        <end position="776"/>
    </location>
</feature>
<dbReference type="SMART" id="SM00267">
    <property type="entry name" value="GGDEF"/>
    <property type="match status" value="1"/>
</dbReference>
<keyword evidence="6" id="KW-0808">Transferase</keyword>
<dbReference type="InterPro" id="IPR043128">
    <property type="entry name" value="Rev_trsase/Diguanyl_cyclase"/>
</dbReference>
<dbReference type="EC" id="2.7.7.65" evidence="1"/>
<keyword evidence="3" id="KW-0472">Membrane</keyword>
<keyword evidence="3" id="KW-0812">Transmembrane</keyword>
<keyword evidence="6" id="KW-0548">Nucleotidyltransferase</keyword>
<keyword evidence="4" id="KW-0732">Signal</keyword>
<protein>
    <recommendedName>
        <fullName evidence="1">diguanylate cyclase</fullName>
        <ecNumber evidence="1">2.7.7.65</ecNumber>
    </recommendedName>
</protein>
<keyword evidence="3" id="KW-1133">Transmembrane helix</keyword>
<keyword evidence="7" id="KW-1185">Reference proteome</keyword>
<feature type="chain" id="PRO_5046078112" description="diguanylate cyclase" evidence="4">
    <location>
        <begin position="25"/>
        <end position="967"/>
    </location>
</feature>
<evidence type="ECO:0000256" key="2">
    <source>
        <dbReference type="ARBA" id="ARBA00034247"/>
    </source>
</evidence>
<dbReference type="Proteomes" id="UP001239019">
    <property type="component" value="Unassembled WGS sequence"/>
</dbReference>
<dbReference type="NCBIfam" id="TIGR00254">
    <property type="entry name" value="GGDEF"/>
    <property type="match status" value="1"/>
</dbReference>
<evidence type="ECO:0000313" key="6">
    <source>
        <dbReference type="EMBL" id="MDQ2070809.1"/>
    </source>
</evidence>
<evidence type="ECO:0000256" key="1">
    <source>
        <dbReference type="ARBA" id="ARBA00012528"/>
    </source>
</evidence>
<evidence type="ECO:0000256" key="3">
    <source>
        <dbReference type="SAM" id="Phobius"/>
    </source>
</evidence>